<evidence type="ECO:0000313" key="4">
    <source>
        <dbReference type="EMBL" id="MDQ8208282.1"/>
    </source>
</evidence>
<reference evidence="4 5" key="1">
    <citation type="submission" date="2023-04" db="EMBL/GenBank/DDBJ databases">
        <title>A novel bacteria isolated from coastal sediment.</title>
        <authorList>
            <person name="Liu X.-J."/>
            <person name="Du Z.-J."/>
        </authorList>
    </citation>
    <scope>NUCLEOTIDE SEQUENCE [LARGE SCALE GENOMIC DNA]</scope>
    <source>
        <strain evidence="4 5">SDUM461003</strain>
    </source>
</reference>
<dbReference type="PANTHER" id="PTHR12558">
    <property type="entry name" value="CELL DIVISION CYCLE 16,23,27"/>
    <property type="match status" value="1"/>
</dbReference>
<name>A0ABU1AZ82_9BACT</name>
<dbReference type="InterPro" id="IPR019734">
    <property type="entry name" value="TPR_rpt"/>
</dbReference>
<dbReference type="InterPro" id="IPR011990">
    <property type="entry name" value="TPR-like_helical_dom_sf"/>
</dbReference>
<keyword evidence="5" id="KW-1185">Reference proteome</keyword>
<dbReference type="SMART" id="SM00028">
    <property type="entry name" value="TPR"/>
    <property type="match status" value="7"/>
</dbReference>
<dbReference type="SUPFAM" id="SSF48452">
    <property type="entry name" value="TPR-like"/>
    <property type="match status" value="4"/>
</dbReference>
<dbReference type="Gene3D" id="1.25.40.10">
    <property type="entry name" value="Tetratricopeptide repeat domain"/>
    <property type="match status" value="5"/>
</dbReference>
<feature type="coiled-coil region" evidence="2">
    <location>
        <begin position="303"/>
        <end position="330"/>
    </location>
</feature>
<feature type="repeat" description="TPR" evidence="1">
    <location>
        <begin position="968"/>
        <end position="1001"/>
    </location>
</feature>
<protein>
    <submittedName>
        <fullName evidence="4">Tetratricopeptide repeat protein</fullName>
    </submittedName>
</protein>
<dbReference type="Pfam" id="PF13432">
    <property type="entry name" value="TPR_16"/>
    <property type="match status" value="1"/>
</dbReference>
<dbReference type="Proteomes" id="UP001225316">
    <property type="component" value="Unassembled WGS sequence"/>
</dbReference>
<dbReference type="EMBL" id="JARXHW010000028">
    <property type="protein sequence ID" value="MDQ8208282.1"/>
    <property type="molecule type" value="Genomic_DNA"/>
</dbReference>
<proteinExistence type="predicted"/>
<evidence type="ECO:0000256" key="1">
    <source>
        <dbReference type="PROSITE-ProRule" id="PRU00339"/>
    </source>
</evidence>
<dbReference type="RefSeq" id="WP_308950798.1">
    <property type="nucleotide sequence ID" value="NZ_JARXHW010000028.1"/>
</dbReference>
<evidence type="ECO:0000256" key="3">
    <source>
        <dbReference type="SAM" id="SignalP"/>
    </source>
</evidence>
<comment type="caution">
    <text evidence="4">The sequence shown here is derived from an EMBL/GenBank/DDBJ whole genome shotgun (WGS) entry which is preliminary data.</text>
</comment>
<accession>A0ABU1AZ82</accession>
<dbReference type="Pfam" id="PF13174">
    <property type="entry name" value="TPR_6"/>
    <property type="match status" value="1"/>
</dbReference>
<dbReference type="PANTHER" id="PTHR12558:SF13">
    <property type="entry name" value="CELL DIVISION CYCLE PROTEIN 27 HOMOLOG"/>
    <property type="match status" value="1"/>
</dbReference>
<sequence>MRFRPFLPRPFVMLFRSTFNSLTSAVLIFACAQSAHAQAEDASQLGFTGLQSQANALVEEGQLVQAMPLLKELVKRVEATDNPDIKLDFPIFLIGTGHIQQYVASGQTGELQEALKWYDKLEAEFPNSSKIKDMLLKRIDVLRVLNRNDEAIAIMQKILSGAYSNVRLSYSEQTKMLKDLTQIYYSTGQLAAGLPYFGQLLDVARDLNDQALAAAASFEALFQAKRLDDAIKLLPMLAKESEVRYRPRLNVALLKASDTLVDAGRVNDAALTLNLIKTTDIMIEWHEEQVSSKTARMEQRIAFGNGEDEVERLQQEIKTLENNLTHLRKLPTLRNELLVRRARNYTKTARRYEAFWMFNDLMEENPDDPQAEFYNFATFSNALQIGKIETAIEVGRRYRSNFPNGDYYSDVTGALANELKKAGRNEEFMAIAVDFLGSRPLDPVGPSLFAQWASYLIEHKEYAQLINQAAEWYNAHPNSIYEDGIFYWGGLAELQLSQFEDAVASFSRLVDQYATSAYAEDGLLRKGASQFYAQRFEEARDTLYAYVEKYPQGSALDQAYFFLGEVEYLATNLELALQHFRKADEITTLQDVHNGAAFRIGGVLEELGRYEEMATHFRAYIDLYGENGDLTRAVLQLGLAYEYLMRPVEMLALYRENIEKYAQDPHNSGVDALIEGYAEKYSKNKTIISRTVAFFDQLQNDLEFREKIVTDRGFLFEHFYVTPNIDQSLYNRLRNDPDFTPELVNDLSPIQDFMTPYRTQLERYPSEEPEDYFKDLLAKAKAKNDFISETRMLMGLYRIGVELAPSQRFDRALIQTITPRAILYIADYERNKRLEFAEDAWNQILINYPTDDTTIVAFMRLADVTAEKGDHSGALGYLEQIVTQFPGSPKIPAVMLRQGELLSEMGRGDKAREKYQYILRVPEWRGVLHAQALQQIGESYMAESAYPQAHGFFERTFLGYPHLPEWSARAYLSDADALIGMGEKQDAINTLQEAIKELPANAPEDILEAIKAKLKELQV</sequence>
<evidence type="ECO:0000256" key="2">
    <source>
        <dbReference type="SAM" id="Coils"/>
    </source>
</evidence>
<organism evidence="4 5">
    <name type="scientific">Thalassobacterium maritimum</name>
    <dbReference type="NCBI Taxonomy" id="3041265"/>
    <lineage>
        <taxon>Bacteria</taxon>
        <taxon>Pseudomonadati</taxon>
        <taxon>Verrucomicrobiota</taxon>
        <taxon>Opitutia</taxon>
        <taxon>Puniceicoccales</taxon>
        <taxon>Coraliomargaritaceae</taxon>
        <taxon>Thalassobacterium</taxon>
    </lineage>
</organism>
<keyword evidence="3" id="KW-0732">Signal</keyword>
<evidence type="ECO:0000313" key="5">
    <source>
        <dbReference type="Proteomes" id="UP001225316"/>
    </source>
</evidence>
<feature type="chain" id="PRO_5046982465" evidence="3">
    <location>
        <begin position="38"/>
        <end position="1019"/>
    </location>
</feature>
<keyword evidence="1" id="KW-0802">TPR repeat</keyword>
<gene>
    <name evidence="4" type="ORF">QEH52_12230</name>
</gene>
<keyword evidence="2" id="KW-0175">Coiled coil</keyword>
<dbReference type="PROSITE" id="PS50005">
    <property type="entry name" value="TPR"/>
    <property type="match status" value="1"/>
</dbReference>
<dbReference type="PROSITE" id="PS51257">
    <property type="entry name" value="PROKAR_LIPOPROTEIN"/>
    <property type="match status" value="1"/>
</dbReference>
<feature type="signal peptide" evidence="3">
    <location>
        <begin position="1"/>
        <end position="37"/>
    </location>
</feature>